<gene>
    <name evidence="2" type="ORF">RU07_19605</name>
</gene>
<sequence length="78" mass="9027">MSNEQSIRVTNVSTAVDELFSHFGVWVTLRAMLVVAWKRHQTRAQVTHLSDHMRRDIGLPVIKERQAPPLIPPWAPRF</sequence>
<dbReference type="OrthoDB" id="8420205at2"/>
<proteinExistence type="predicted"/>
<feature type="domain" description="YjiS-like" evidence="1">
    <location>
        <begin position="29"/>
        <end position="59"/>
    </location>
</feature>
<dbReference type="AlphaFoldDB" id="A0A0D0KLI5"/>
<dbReference type="Proteomes" id="UP000035017">
    <property type="component" value="Unassembled WGS sequence"/>
</dbReference>
<evidence type="ECO:0000313" key="2">
    <source>
        <dbReference type="EMBL" id="KIP98916.1"/>
    </source>
</evidence>
<reference evidence="2 3" key="1">
    <citation type="submission" date="2014-12" db="EMBL/GenBank/DDBJ databases">
        <title>16Stimator: statistical estimation of ribosomal gene copy numbers from draft genome assemblies.</title>
        <authorList>
            <person name="Perisin M.A."/>
            <person name="Vetter M."/>
            <person name="Gilbert J.A."/>
            <person name="Bergelson J."/>
        </authorList>
    </citation>
    <scope>NUCLEOTIDE SEQUENCE [LARGE SCALE GENOMIC DNA]</scope>
    <source>
        <strain evidence="2 3">MEJ076</strain>
    </source>
</reference>
<dbReference type="Pfam" id="PF06568">
    <property type="entry name" value="YjiS-like"/>
    <property type="match status" value="1"/>
</dbReference>
<name>A0A0D0KLI5_AGRTU</name>
<dbReference type="EMBL" id="JXQV01000030">
    <property type="protein sequence ID" value="KIP98916.1"/>
    <property type="molecule type" value="Genomic_DNA"/>
</dbReference>
<evidence type="ECO:0000259" key="1">
    <source>
        <dbReference type="Pfam" id="PF06568"/>
    </source>
</evidence>
<organism evidence="2 3">
    <name type="scientific">Agrobacterium tumefaciens</name>
    <dbReference type="NCBI Taxonomy" id="358"/>
    <lineage>
        <taxon>Bacteria</taxon>
        <taxon>Pseudomonadati</taxon>
        <taxon>Pseudomonadota</taxon>
        <taxon>Alphaproteobacteria</taxon>
        <taxon>Hyphomicrobiales</taxon>
        <taxon>Rhizobiaceae</taxon>
        <taxon>Rhizobium/Agrobacterium group</taxon>
        <taxon>Agrobacterium</taxon>
        <taxon>Agrobacterium tumefaciens complex</taxon>
    </lineage>
</organism>
<dbReference type="InterPro" id="IPR009506">
    <property type="entry name" value="YjiS-like"/>
</dbReference>
<accession>A0A0D0KLI5</accession>
<protein>
    <recommendedName>
        <fullName evidence="1">YjiS-like domain-containing protein</fullName>
    </recommendedName>
</protein>
<comment type="caution">
    <text evidence="2">The sequence shown here is derived from an EMBL/GenBank/DDBJ whole genome shotgun (WGS) entry which is preliminary data.</text>
</comment>
<evidence type="ECO:0000313" key="3">
    <source>
        <dbReference type="Proteomes" id="UP000035017"/>
    </source>
</evidence>